<keyword evidence="3" id="KW-1185">Reference proteome</keyword>
<keyword evidence="1" id="KW-1133">Transmembrane helix</keyword>
<evidence type="ECO:0000313" key="2">
    <source>
        <dbReference type="EMBL" id="SHH74782.1"/>
    </source>
</evidence>
<reference evidence="3" key="1">
    <citation type="submission" date="2016-11" db="EMBL/GenBank/DDBJ databases">
        <authorList>
            <person name="Varghese N."/>
            <person name="Submissions S."/>
        </authorList>
    </citation>
    <scope>NUCLEOTIDE SEQUENCE [LARGE SCALE GENOMIC DNA]</scope>
    <source>
        <strain evidence="3">CGMCC 1.6496</strain>
    </source>
</reference>
<gene>
    <name evidence="2" type="ORF">SAMN05421807_112127</name>
</gene>
<proteinExistence type="predicted"/>
<dbReference type="EMBL" id="FQXD01000012">
    <property type="protein sequence ID" value="SHH74782.1"/>
    <property type="molecule type" value="Genomic_DNA"/>
</dbReference>
<dbReference type="Proteomes" id="UP000184079">
    <property type="component" value="Unassembled WGS sequence"/>
</dbReference>
<keyword evidence="1" id="KW-0812">Transmembrane</keyword>
<dbReference type="AlphaFoldDB" id="A0A1M5VHM2"/>
<feature type="transmembrane region" description="Helical" evidence="1">
    <location>
        <begin position="7"/>
        <end position="27"/>
    </location>
</feature>
<name>A0A1M5VHM2_9BACI</name>
<organism evidence="2 3">
    <name type="scientific">Virgibacillus chiguensis</name>
    <dbReference type="NCBI Taxonomy" id="411959"/>
    <lineage>
        <taxon>Bacteria</taxon>
        <taxon>Bacillati</taxon>
        <taxon>Bacillota</taxon>
        <taxon>Bacilli</taxon>
        <taxon>Bacillales</taxon>
        <taxon>Bacillaceae</taxon>
        <taxon>Virgibacillus</taxon>
    </lineage>
</organism>
<evidence type="ECO:0000313" key="3">
    <source>
        <dbReference type="Proteomes" id="UP000184079"/>
    </source>
</evidence>
<sequence>MSDKAHVIKIWVAFIVMMVFLYVSIVITS</sequence>
<accession>A0A1M5VHM2</accession>
<evidence type="ECO:0000256" key="1">
    <source>
        <dbReference type="SAM" id="Phobius"/>
    </source>
</evidence>
<protein>
    <submittedName>
        <fullName evidence="2">Uncharacterized protein</fullName>
    </submittedName>
</protein>
<keyword evidence="1" id="KW-0472">Membrane</keyword>